<name>A0A6B0UCJ8_IXORI</name>
<feature type="signal peptide" evidence="1">
    <location>
        <begin position="1"/>
        <end position="25"/>
    </location>
</feature>
<dbReference type="EMBL" id="GIFC01007455">
    <property type="protein sequence ID" value="MXU89538.1"/>
    <property type="molecule type" value="Transcribed_RNA"/>
</dbReference>
<proteinExistence type="predicted"/>
<reference evidence="2" key="1">
    <citation type="submission" date="2019-12" db="EMBL/GenBank/DDBJ databases">
        <title>An insight into the sialome of adult female Ixodes ricinus ticks feeding for 6 days.</title>
        <authorList>
            <person name="Perner J."/>
            <person name="Ribeiro J.M.C."/>
        </authorList>
    </citation>
    <scope>NUCLEOTIDE SEQUENCE</scope>
    <source>
        <strain evidence="2">Semi-engorged</strain>
        <tissue evidence="2">Salivary glands</tissue>
    </source>
</reference>
<keyword evidence="1" id="KW-0732">Signal</keyword>
<evidence type="ECO:0000313" key="2">
    <source>
        <dbReference type="EMBL" id="MXU89538.1"/>
    </source>
</evidence>
<protein>
    <submittedName>
        <fullName evidence="2">Putative secreted protein</fullName>
    </submittedName>
</protein>
<organism evidence="2">
    <name type="scientific">Ixodes ricinus</name>
    <name type="common">Common tick</name>
    <name type="synonym">Acarus ricinus</name>
    <dbReference type="NCBI Taxonomy" id="34613"/>
    <lineage>
        <taxon>Eukaryota</taxon>
        <taxon>Metazoa</taxon>
        <taxon>Ecdysozoa</taxon>
        <taxon>Arthropoda</taxon>
        <taxon>Chelicerata</taxon>
        <taxon>Arachnida</taxon>
        <taxon>Acari</taxon>
        <taxon>Parasitiformes</taxon>
        <taxon>Ixodida</taxon>
        <taxon>Ixodoidea</taxon>
        <taxon>Ixodidae</taxon>
        <taxon>Ixodinae</taxon>
        <taxon>Ixodes</taxon>
    </lineage>
</organism>
<evidence type="ECO:0000256" key="1">
    <source>
        <dbReference type="SAM" id="SignalP"/>
    </source>
</evidence>
<feature type="chain" id="PRO_5025638183" evidence="1">
    <location>
        <begin position="26"/>
        <end position="108"/>
    </location>
</feature>
<sequence>MSRLSTSPLLFSCVLLSQLLHLVKHSEHCGNSSEYLTFRPMRVIRITDWNIITVASQDSPLAYWVRVVLKILGPGLNHFSGTFGILFFLLNSSTYRPTTHAHLFCVLD</sequence>
<dbReference type="AlphaFoldDB" id="A0A6B0UCJ8"/>
<accession>A0A6B0UCJ8</accession>